<name>A0A0C3H4I3_OIDMZ</name>
<keyword evidence="11" id="KW-1185">Reference proteome</keyword>
<reference evidence="11" key="2">
    <citation type="submission" date="2015-01" db="EMBL/GenBank/DDBJ databases">
        <title>Evolutionary Origins and Diversification of the Mycorrhizal Mutualists.</title>
        <authorList>
            <consortium name="DOE Joint Genome Institute"/>
            <consortium name="Mycorrhizal Genomics Consortium"/>
            <person name="Kohler A."/>
            <person name="Kuo A."/>
            <person name="Nagy L.G."/>
            <person name="Floudas D."/>
            <person name="Copeland A."/>
            <person name="Barry K.W."/>
            <person name="Cichocki N."/>
            <person name="Veneault-Fourrey C."/>
            <person name="LaButti K."/>
            <person name="Lindquist E.A."/>
            <person name="Lipzen A."/>
            <person name="Lundell T."/>
            <person name="Morin E."/>
            <person name="Murat C."/>
            <person name="Riley R."/>
            <person name="Ohm R."/>
            <person name="Sun H."/>
            <person name="Tunlid A."/>
            <person name="Henrissat B."/>
            <person name="Grigoriev I.V."/>
            <person name="Hibbett D.S."/>
            <person name="Martin F."/>
        </authorList>
    </citation>
    <scope>NUCLEOTIDE SEQUENCE [LARGE SCALE GENOMIC DNA]</scope>
    <source>
        <strain evidence="11">Zn</strain>
    </source>
</reference>
<dbReference type="PANTHER" id="PTHR33577">
    <property type="entry name" value="STERIGMATOCYSTIN BIOSYNTHESIS PEROXIDASE STCC-RELATED"/>
    <property type="match status" value="1"/>
</dbReference>
<dbReference type="GO" id="GO:0046872">
    <property type="term" value="F:metal ion binding"/>
    <property type="evidence" value="ECO:0007669"/>
    <property type="project" value="UniProtKB-KW"/>
</dbReference>
<dbReference type="Pfam" id="PF01328">
    <property type="entry name" value="Peroxidase_2"/>
    <property type="match status" value="1"/>
</dbReference>
<gene>
    <name evidence="10" type="ORF">OIDMADRAFT_31073</name>
</gene>
<dbReference type="AlphaFoldDB" id="A0A0C3H4I3"/>
<sequence length="255" mass="28245">MKIQLYLYTAVYSLAAARRESPEPNGHEWRPAGHTDSRSPCPGLNVMANHGFLPRSGKNIDLAAVQHAVSGAFNYEPHALDNAVQMVWDFNLSSTGNSSTFNLADVAKHDAIEFDGSLSRNDFYFGDDLHFNSAIWHTTATRLGLYDIEYSVKDKFVTVETAAKACAARVEDAKRVNPTFNASAAEIIGSPGTTALYLTTLWDDAVGAAPKAWIRVFFEEERIAYFERFKKPLEQKTSDMIKNLTAAVIEAMKLT</sequence>
<accession>A0A0C3H4I3</accession>
<keyword evidence="5" id="KW-0560">Oxidoreductase</keyword>
<dbReference type="SUPFAM" id="SSF47571">
    <property type="entry name" value="Cloroperoxidase"/>
    <property type="match status" value="1"/>
</dbReference>
<dbReference type="InterPro" id="IPR036851">
    <property type="entry name" value="Chloroperoxidase-like_sf"/>
</dbReference>
<keyword evidence="6" id="KW-0408">Iron</keyword>
<evidence type="ECO:0000256" key="5">
    <source>
        <dbReference type="ARBA" id="ARBA00023002"/>
    </source>
</evidence>
<dbReference type="GO" id="GO:0004601">
    <property type="term" value="F:peroxidase activity"/>
    <property type="evidence" value="ECO:0007669"/>
    <property type="project" value="UniProtKB-KW"/>
</dbReference>
<evidence type="ECO:0000259" key="9">
    <source>
        <dbReference type="PROSITE" id="PS51405"/>
    </source>
</evidence>
<organism evidence="10 11">
    <name type="scientific">Oidiodendron maius (strain Zn)</name>
    <dbReference type="NCBI Taxonomy" id="913774"/>
    <lineage>
        <taxon>Eukaryota</taxon>
        <taxon>Fungi</taxon>
        <taxon>Dikarya</taxon>
        <taxon>Ascomycota</taxon>
        <taxon>Pezizomycotina</taxon>
        <taxon>Leotiomycetes</taxon>
        <taxon>Leotiomycetes incertae sedis</taxon>
        <taxon>Myxotrichaceae</taxon>
        <taxon>Oidiodendron</taxon>
    </lineage>
</organism>
<feature type="region of interest" description="Disordered" evidence="8">
    <location>
        <begin position="19"/>
        <end position="38"/>
    </location>
</feature>
<dbReference type="Proteomes" id="UP000054321">
    <property type="component" value="Unassembled WGS sequence"/>
</dbReference>
<dbReference type="PROSITE" id="PS51405">
    <property type="entry name" value="HEME_HALOPEROXIDASE"/>
    <property type="match status" value="1"/>
</dbReference>
<keyword evidence="4" id="KW-0479">Metal-binding</keyword>
<keyword evidence="3" id="KW-0349">Heme</keyword>
<dbReference type="EMBL" id="KN832880">
    <property type="protein sequence ID" value="KIM98249.1"/>
    <property type="molecule type" value="Genomic_DNA"/>
</dbReference>
<dbReference type="HOGENOM" id="CLU_050230_0_2_1"/>
<dbReference type="Gene3D" id="1.10.489.10">
    <property type="entry name" value="Chloroperoxidase-like"/>
    <property type="match status" value="1"/>
</dbReference>
<evidence type="ECO:0000256" key="2">
    <source>
        <dbReference type="ARBA" id="ARBA00022559"/>
    </source>
</evidence>
<dbReference type="InterPro" id="IPR000028">
    <property type="entry name" value="Chloroperoxidase"/>
</dbReference>
<dbReference type="InParanoid" id="A0A0C3H4I3"/>
<evidence type="ECO:0000256" key="6">
    <source>
        <dbReference type="ARBA" id="ARBA00023004"/>
    </source>
</evidence>
<evidence type="ECO:0000256" key="4">
    <source>
        <dbReference type="ARBA" id="ARBA00022723"/>
    </source>
</evidence>
<feature type="domain" description="Heme haloperoxidase family profile" evidence="9">
    <location>
        <begin position="25"/>
        <end position="246"/>
    </location>
</feature>
<evidence type="ECO:0000256" key="3">
    <source>
        <dbReference type="ARBA" id="ARBA00022617"/>
    </source>
</evidence>
<comment type="cofactor">
    <cofactor evidence="1">
        <name>heme b</name>
        <dbReference type="ChEBI" id="CHEBI:60344"/>
    </cofactor>
</comment>
<keyword evidence="2" id="KW-0575">Peroxidase</keyword>
<dbReference type="OrthoDB" id="407298at2759"/>
<proteinExistence type="inferred from homology"/>
<evidence type="ECO:0000313" key="10">
    <source>
        <dbReference type="EMBL" id="KIM98249.1"/>
    </source>
</evidence>
<reference evidence="10 11" key="1">
    <citation type="submission" date="2014-04" db="EMBL/GenBank/DDBJ databases">
        <authorList>
            <consortium name="DOE Joint Genome Institute"/>
            <person name="Kuo A."/>
            <person name="Martino E."/>
            <person name="Perotto S."/>
            <person name="Kohler A."/>
            <person name="Nagy L.G."/>
            <person name="Floudas D."/>
            <person name="Copeland A."/>
            <person name="Barry K.W."/>
            <person name="Cichocki N."/>
            <person name="Veneault-Fourrey C."/>
            <person name="LaButti K."/>
            <person name="Lindquist E.A."/>
            <person name="Lipzen A."/>
            <person name="Lundell T."/>
            <person name="Morin E."/>
            <person name="Murat C."/>
            <person name="Sun H."/>
            <person name="Tunlid A."/>
            <person name="Henrissat B."/>
            <person name="Grigoriev I.V."/>
            <person name="Hibbett D.S."/>
            <person name="Martin F."/>
            <person name="Nordberg H.P."/>
            <person name="Cantor M.N."/>
            <person name="Hua S.X."/>
        </authorList>
    </citation>
    <scope>NUCLEOTIDE SEQUENCE [LARGE SCALE GENOMIC DNA]</scope>
    <source>
        <strain evidence="10 11">Zn</strain>
    </source>
</reference>
<evidence type="ECO:0000313" key="11">
    <source>
        <dbReference type="Proteomes" id="UP000054321"/>
    </source>
</evidence>
<dbReference type="PANTHER" id="PTHR33577:SF19">
    <property type="entry name" value="HEME HALOPEROXIDASE FAMILY PROFILE DOMAIN-CONTAINING PROTEIN-RELATED"/>
    <property type="match status" value="1"/>
</dbReference>
<protein>
    <recommendedName>
        <fullName evidence="9">Heme haloperoxidase family profile domain-containing protein</fullName>
    </recommendedName>
</protein>
<feature type="compositionally biased region" description="Basic and acidic residues" evidence="8">
    <location>
        <begin position="19"/>
        <end position="37"/>
    </location>
</feature>
<evidence type="ECO:0000256" key="1">
    <source>
        <dbReference type="ARBA" id="ARBA00001970"/>
    </source>
</evidence>
<dbReference type="STRING" id="913774.A0A0C3H4I3"/>
<comment type="similarity">
    <text evidence="7">Belongs to the chloroperoxidase family.</text>
</comment>
<evidence type="ECO:0000256" key="8">
    <source>
        <dbReference type="SAM" id="MobiDB-lite"/>
    </source>
</evidence>
<evidence type="ECO:0000256" key="7">
    <source>
        <dbReference type="ARBA" id="ARBA00025795"/>
    </source>
</evidence>